<dbReference type="SMART" id="SM01012">
    <property type="entry name" value="ANTAR"/>
    <property type="match status" value="1"/>
</dbReference>
<dbReference type="InterPro" id="IPR029016">
    <property type="entry name" value="GAF-like_dom_sf"/>
</dbReference>
<dbReference type="InterPro" id="IPR005561">
    <property type="entry name" value="ANTAR"/>
</dbReference>
<dbReference type="Gene3D" id="1.10.10.10">
    <property type="entry name" value="Winged helix-like DNA-binding domain superfamily/Winged helix DNA-binding domain"/>
    <property type="match status" value="1"/>
</dbReference>
<reference evidence="4 5" key="1">
    <citation type="submission" date="2015-01" db="EMBL/GenBank/DDBJ databases">
        <title>Enhanced salinomycin production by adjusting the supply of polyketide extender units in Streptomyce albus DSM 41398.</title>
        <authorList>
            <person name="Lu C."/>
        </authorList>
    </citation>
    <scope>NUCLEOTIDE SEQUENCE [LARGE SCALE GENOMIC DNA]</scope>
    <source>
        <strain evidence="5">ATCC 21838 / DSM 41398 / FERM P-419 / JCM 4703 / NBRC 107858</strain>
    </source>
</reference>
<evidence type="ECO:0000256" key="1">
    <source>
        <dbReference type="ARBA" id="ARBA00023015"/>
    </source>
</evidence>
<keyword evidence="5" id="KW-1185">Reference proteome</keyword>
<dbReference type="Proteomes" id="UP000031523">
    <property type="component" value="Chromosome"/>
</dbReference>
<protein>
    <recommendedName>
        <fullName evidence="3">ANTAR domain-containing protein</fullName>
    </recommendedName>
</protein>
<keyword evidence="1" id="KW-0805">Transcription regulation</keyword>
<proteinExistence type="predicted"/>
<sequence>MVLDATGVDGVAVTAKLEGTQRETVCTTSQLATDMEELAVTLGEGPAVDAFSEGPSLAADLAARDCRTRWPVYAPTAVTAGVRGQFAFPLRLGGVGVGVMCLYRSEPGPLSREQLADALVLTDTVLALLLDRSLSEQPAMDGRWSEQSGPQHPEVHQATGMIAVQLGVSAAVALVRLRAYAFSHDRRLSDVAKDVVARRLRFGRSEP</sequence>
<dbReference type="Pfam" id="PF03861">
    <property type="entry name" value="ANTAR"/>
    <property type="match status" value="1"/>
</dbReference>
<evidence type="ECO:0000256" key="2">
    <source>
        <dbReference type="ARBA" id="ARBA00023163"/>
    </source>
</evidence>
<gene>
    <name evidence="4" type="ORF">SLNWT_2967</name>
</gene>
<dbReference type="InterPro" id="IPR036388">
    <property type="entry name" value="WH-like_DNA-bd_sf"/>
</dbReference>
<evidence type="ECO:0000313" key="4">
    <source>
        <dbReference type="EMBL" id="AJE83343.1"/>
    </source>
</evidence>
<name>A0A0B5ELR9_STRA4</name>
<dbReference type="GO" id="GO:0003723">
    <property type="term" value="F:RNA binding"/>
    <property type="evidence" value="ECO:0007669"/>
    <property type="project" value="InterPro"/>
</dbReference>
<dbReference type="Gene3D" id="3.30.450.40">
    <property type="match status" value="1"/>
</dbReference>
<dbReference type="SUPFAM" id="SSF55781">
    <property type="entry name" value="GAF domain-like"/>
    <property type="match status" value="1"/>
</dbReference>
<feature type="domain" description="ANTAR" evidence="3">
    <location>
        <begin position="111"/>
        <end position="196"/>
    </location>
</feature>
<organism evidence="4 5">
    <name type="scientific">Streptomyces albus (strain ATCC 21838 / DSM 41398 / FERM P-419 / JCM 4703 / NBRC 107858)</name>
    <dbReference type="NCBI Taxonomy" id="1081613"/>
    <lineage>
        <taxon>Bacteria</taxon>
        <taxon>Bacillati</taxon>
        <taxon>Actinomycetota</taxon>
        <taxon>Actinomycetes</taxon>
        <taxon>Kitasatosporales</taxon>
        <taxon>Streptomycetaceae</taxon>
        <taxon>Streptomyces</taxon>
    </lineage>
</organism>
<dbReference type="KEGG" id="sals:SLNWT_2967"/>
<accession>A0A0B5ELR9</accession>
<evidence type="ECO:0000259" key="3">
    <source>
        <dbReference type="SMART" id="SM01012"/>
    </source>
</evidence>
<keyword evidence="2" id="KW-0804">Transcription</keyword>
<dbReference type="EMBL" id="CP010519">
    <property type="protein sequence ID" value="AJE83343.1"/>
    <property type="molecule type" value="Genomic_DNA"/>
</dbReference>
<dbReference type="AlphaFoldDB" id="A0A0B5ELR9"/>
<evidence type="ECO:0000313" key="5">
    <source>
        <dbReference type="Proteomes" id="UP000031523"/>
    </source>
</evidence>